<feature type="region of interest" description="Disordered" evidence="2">
    <location>
        <begin position="1"/>
        <end position="198"/>
    </location>
</feature>
<feature type="region of interest" description="Disordered" evidence="2">
    <location>
        <begin position="352"/>
        <end position="419"/>
    </location>
</feature>
<dbReference type="Proteomes" id="UP000887572">
    <property type="component" value="Unplaced"/>
</dbReference>
<evidence type="ECO:0000256" key="2">
    <source>
        <dbReference type="SAM" id="MobiDB-lite"/>
    </source>
</evidence>
<feature type="coiled-coil region" evidence="1">
    <location>
        <begin position="255"/>
        <end position="313"/>
    </location>
</feature>
<feature type="compositionally biased region" description="Basic residues" evidence="2">
    <location>
        <begin position="156"/>
        <end position="167"/>
    </location>
</feature>
<feature type="compositionally biased region" description="Polar residues" evidence="2">
    <location>
        <begin position="352"/>
        <end position="366"/>
    </location>
</feature>
<dbReference type="AlphaFoldDB" id="A0A914HE51"/>
<keyword evidence="1" id="KW-0175">Coiled coil</keyword>
<dbReference type="WBParaSite" id="Gr19_v10_g16184.t1">
    <property type="protein sequence ID" value="Gr19_v10_g16184.t1"/>
    <property type="gene ID" value="Gr19_v10_g16184"/>
</dbReference>
<feature type="compositionally biased region" description="Polar residues" evidence="2">
    <location>
        <begin position="386"/>
        <end position="397"/>
    </location>
</feature>
<evidence type="ECO:0000313" key="4">
    <source>
        <dbReference type="WBParaSite" id="Gr19_v10_g16184.t1"/>
    </source>
</evidence>
<feature type="region of interest" description="Disordered" evidence="2">
    <location>
        <begin position="588"/>
        <end position="612"/>
    </location>
</feature>
<evidence type="ECO:0000256" key="1">
    <source>
        <dbReference type="SAM" id="Coils"/>
    </source>
</evidence>
<reference evidence="4" key="1">
    <citation type="submission" date="2022-11" db="UniProtKB">
        <authorList>
            <consortium name="WormBaseParasite"/>
        </authorList>
    </citation>
    <scope>IDENTIFICATION</scope>
</reference>
<sequence>MIKNLKNLFKPPAKRREKENDDPFLLTKTAQYGRRMGRSGFPPNARRVNFHGQGRNFDIDQDSEDGGSETTLTTTANDPHQSRQPPNPYSIVTEPKRNRGPRSCPGGRMMDIDEELCHQSVAGAGGGSRRHQQPFIDDSPLDTRSEFIAPQQHQQQRQHRRSCRRRAVPAATGAEHHQQQPQQPFRDIGNNGGGRAMASHRMSVNDFYARDGHHHASSSSSSRYKNVPLPVERHQQHGNNNYSDDESGTEMEWVMKRYEMLKRAYQEEKANYEDLMRIYQEEKARRKELQKMLKTEQKSNEQLQMQIQSLVLNFGLLARQHQQPQNAVLPPNFPNYTSDLLSSGSIFGGMQNTWTGSTPSSSNAVPSTPAARPIGSVHPWHAVLPPSQQQFLPPNTVQPQQQQQQQRSGAGGDGRGAGESLTTAFSAVSIEHPPFMYHRREQSAPPPPIPPREQHNGVVGHVVVHRSVGRRLQQQLLNANGGVVEEGDELKDFRRGQHNTDSFSGSSRPTTGEMLEIDQMKEDLVTDSSKDSHHNTTPADDNNLQQFPTNFSSLTTPEAARATDNGKNGTFLSLSFSADTICAAGGAPFTLADSPPPPKDDDGYATSETNTNSNMVISNVKVKVTGMQRSQSAG</sequence>
<feature type="compositionally biased region" description="Basic and acidic residues" evidence="2">
    <location>
        <begin position="525"/>
        <end position="534"/>
    </location>
</feature>
<proteinExistence type="predicted"/>
<evidence type="ECO:0000313" key="3">
    <source>
        <dbReference type="Proteomes" id="UP000887572"/>
    </source>
</evidence>
<organism evidence="3 4">
    <name type="scientific">Globodera rostochiensis</name>
    <name type="common">Golden nematode worm</name>
    <name type="synonym">Heterodera rostochiensis</name>
    <dbReference type="NCBI Taxonomy" id="31243"/>
    <lineage>
        <taxon>Eukaryota</taxon>
        <taxon>Metazoa</taxon>
        <taxon>Ecdysozoa</taxon>
        <taxon>Nematoda</taxon>
        <taxon>Chromadorea</taxon>
        <taxon>Rhabditida</taxon>
        <taxon>Tylenchina</taxon>
        <taxon>Tylenchomorpha</taxon>
        <taxon>Tylenchoidea</taxon>
        <taxon>Heteroderidae</taxon>
        <taxon>Heteroderinae</taxon>
        <taxon>Globodera</taxon>
    </lineage>
</organism>
<name>A0A914HE51_GLORO</name>
<feature type="region of interest" description="Disordered" evidence="2">
    <location>
        <begin position="525"/>
        <end position="546"/>
    </location>
</feature>
<accession>A0A914HE51</accession>
<keyword evidence="3" id="KW-1185">Reference proteome</keyword>
<protein>
    <submittedName>
        <fullName evidence="4">Uncharacterized protein</fullName>
    </submittedName>
</protein>
<dbReference type="CDD" id="cd22249">
    <property type="entry name" value="UDM1_RNF168_RNF169-like"/>
    <property type="match status" value="1"/>
</dbReference>
<feature type="compositionally biased region" description="Polar residues" evidence="2">
    <location>
        <begin position="68"/>
        <end position="84"/>
    </location>
</feature>
<feature type="compositionally biased region" description="Polar residues" evidence="2">
    <location>
        <begin position="535"/>
        <end position="546"/>
    </location>
</feature>